<dbReference type="Gene3D" id="2.60.120.10">
    <property type="entry name" value="Jelly Rolls"/>
    <property type="match status" value="1"/>
</dbReference>
<accession>A0ABY7VXJ6</accession>
<keyword evidence="6" id="KW-1185">Reference proteome</keyword>
<feature type="domain" description="CBS" evidence="4">
    <location>
        <begin position="231"/>
        <end position="288"/>
    </location>
</feature>
<dbReference type="InterPro" id="IPR000595">
    <property type="entry name" value="cNMP-bd_dom"/>
</dbReference>
<organism evidence="5 6">
    <name type="scientific">Lentisphaera profundi</name>
    <dbReference type="NCBI Taxonomy" id="1658616"/>
    <lineage>
        <taxon>Bacteria</taxon>
        <taxon>Pseudomonadati</taxon>
        <taxon>Lentisphaerota</taxon>
        <taxon>Lentisphaeria</taxon>
        <taxon>Lentisphaerales</taxon>
        <taxon>Lentisphaeraceae</taxon>
        <taxon>Lentisphaera</taxon>
    </lineage>
</organism>
<dbReference type="SUPFAM" id="SSF54631">
    <property type="entry name" value="CBS-domain pair"/>
    <property type="match status" value="1"/>
</dbReference>
<dbReference type="PANTHER" id="PTHR43080">
    <property type="entry name" value="CBS DOMAIN-CONTAINING PROTEIN CBSX3, MITOCHONDRIAL"/>
    <property type="match status" value="1"/>
</dbReference>
<dbReference type="InterPro" id="IPR018490">
    <property type="entry name" value="cNMP-bd_dom_sf"/>
</dbReference>
<dbReference type="InterPro" id="IPR014710">
    <property type="entry name" value="RmlC-like_jellyroll"/>
</dbReference>
<evidence type="ECO:0000313" key="6">
    <source>
        <dbReference type="Proteomes" id="UP001214250"/>
    </source>
</evidence>
<evidence type="ECO:0000259" key="3">
    <source>
        <dbReference type="PROSITE" id="PS50042"/>
    </source>
</evidence>
<dbReference type="PROSITE" id="PS50042">
    <property type="entry name" value="CNMP_BINDING_3"/>
    <property type="match status" value="1"/>
</dbReference>
<dbReference type="PANTHER" id="PTHR43080:SF2">
    <property type="entry name" value="CBS DOMAIN-CONTAINING PROTEIN"/>
    <property type="match status" value="1"/>
</dbReference>
<dbReference type="Pfam" id="PF03445">
    <property type="entry name" value="DUF294"/>
    <property type="match status" value="1"/>
</dbReference>
<protein>
    <submittedName>
        <fullName evidence="5">DUF294 nucleotidyltransferase-like domain-containing protein</fullName>
    </submittedName>
</protein>
<dbReference type="PROSITE" id="PS51371">
    <property type="entry name" value="CBS"/>
    <property type="match status" value="2"/>
</dbReference>
<dbReference type="InterPro" id="IPR018821">
    <property type="entry name" value="DUF294_put_nucleoTrafse_sb-bd"/>
</dbReference>
<dbReference type="Pfam" id="PF00027">
    <property type="entry name" value="cNMP_binding"/>
    <property type="match status" value="1"/>
</dbReference>
<evidence type="ECO:0000256" key="1">
    <source>
        <dbReference type="ARBA" id="ARBA00023122"/>
    </source>
</evidence>
<dbReference type="SMART" id="SM00116">
    <property type="entry name" value="CBS"/>
    <property type="match status" value="2"/>
</dbReference>
<dbReference type="InterPro" id="IPR005105">
    <property type="entry name" value="GlnD_Uridyltrans_N"/>
</dbReference>
<dbReference type="InterPro" id="IPR051257">
    <property type="entry name" value="Diverse_CBS-Domain"/>
</dbReference>
<name>A0ABY7VXJ6_9BACT</name>
<dbReference type="InterPro" id="IPR046342">
    <property type="entry name" value="CBS_dom_sf"/>
</dbReference>
<feature type="domain" description="Cyclic nucleotide-binding" evidence="3">
    <location>
        <begin position="18"/>
        <end position="138"/>
    </location>
</feature>
<proteinExistence type="predicted"/>
<dbReference type="Proteomes" id="UP001214250">
    <property type="component" value="Chromosome 2"/>
</dbReference>
<dbReference type="InterPro" id="IPR000644">
    <property type="entry name" value="CBS_dom"/>
</dbReference>
<gene>
    <name evidence="5" type="ORF">PQO03_21745</name>
</gene>
<reference evidence="5 6" key="1">
    <citation type="submission" date="2023-02" db="EMBL/GenBank/DDBJ databases">
        <title>Genome sequence of Lentisphaera profundi SAORIC-696.</title>
        <authorList>
            <person name="Kim e."/>
            <person name="Cho J.-C."/>
            <person name="Choi A."/>
            <person name="Kang I."/>
        </authorList>
    </citation>
    <scope>NUCLEOTIDE SEQUENCE [LARGE SCALE GENOMIC DNA]</scope>
    <source>
        <strain evidence="5 6">SAORIC-696</strain>
    </source>
</reference>
<dbReference type="CDD" id="cd05401">
    <property type="entry name" value="NT_GlnE_GlnD_like"/>
    <property type="match status" value="1"/>
</dbReference>
<dbReference type="Pfam" id="PF00571">
    <property type="entry name" value="CBS"/>
    <property type="match status" value="2"/>
</dbReference>
<feature type="domain" description="CBS" evidence="4">
    <location>
        <begin position="167"/>
        <end position="223"/>
    </location>
</feature>
<dbReference type="Gene3D" id="3.10.580.10">
    <property type="entry name" value="CBS-domain"/>
    <property type="match status" value="1"/>
</dbReference>
<dbReference type="CDD" id="cd00038">
    <property type="entry name" value="CAP_ED"/>
    <property type="match status" value="1"/>
</dbReference>
<dbReference type="SUPFAM" id="SSF51206">
    <property type="entry name" value="cAMP-binding domain-like"/>
    <property type="match status" value="1"/>
</dbReference>
<keyword evidence="1 2" id="KW-0129">CBS domain</keyword>
<sequence length="628" mass="71743">MASVQLQEIIDFFEQAPIFYGITKSDLNKISQQAQIVYFPKSTRIFQQASSPVDGVYFIMQGGFELSYESNEQMEHDILAHHEVYGAMSILRNEGISLRNVEAKEDTFAYFITKSKFQSIVDKHPQIEQYFFNPLNEESFSRSCSQMQNRGNRNQEGFMQVSMKAACKKPLSFCQAKQSLIEIAKIMSDANFGFCMVQENDQLIGVISDSDIRRSLAKNQAPSSTLAENIMTTEVKTIQDDLSVLEALLKMERHGISHLPGIAADGRVSSVLSALDLPQVQRGSPLDFIYKIRQCQTISEIREIKNNLAQVSNDLLLQGYSPLNTVQYISRVNDAILKCTIKETLKATGPAPVDFDFLVLGSEGRLEQTLSGDQDNAIIYQNSNDPDIHSWFKNFASLVCSHLDSAGYIYCTGRIMAENDEWCQDLNQWQDYFTQWVDKPYDKNLLNTQIFFDFRHVYGKGSLSQKLRQHLLIDLCPKANKFFSALSHQYLNQSPPLGFFNHFIVSKSGEHKNSLDIKNVMNFIVEFSRILALEAAIDATSTSRRLEEIKRKNIISDDENKNLQRAWNLCLYHRLHHQIQLLDQGLESHNFINPKELNTLDREMLKAAFKLIPDLQLKIKLRFNSGLN</sequence>
<evidence type="ECO:0000259" key="4">
    <source>
        <dbReference type="PROSITE" id="PS51371"/>
    </source>
</evidence>
<dbReference type="Pfam" id="PF10335">
    <property type="entry name" value="DUF294_C"/>
    <property type="match status" value="1"/>
</dbReference>
<dbReference type="RefSeq" id="WP_274153308.1">
    <property type="nucleotide sequence ID" value="NZ_CP117812.1"/>
</dbReference>
<evidence type="ECO:0000256" key="2">
    <source>
        <dbReference type="PROSITE-ProRule" id="PRU00703"/>
    </source>
</evidence>
<evidence type="ECO:0000313" key="5">
    <source>
        <dbReference type="EMBL" id="WDE98437.1"/>
    </source>
</evidence>
<dbReference type="EMBL" id="CP117812">
    <property type="protein sequence ID" value="WDE98437.1"/>
    <property type="molecule type" value="Genomic_DNA"/>
</dbReference>